<dbReference type="Gene3D" id="3.30.70.2740">
    <property type="match status" value="1"/>
</dbReference>
<name>F4QMD9_9CAUL</name>
<dbReference type="InterPro" id="IPR016169">
    <property type="entry name" value="FAD-bd_PCMH_sub2"/>
</dbReference>
<accession>F4QMD9</accession>
<keyword evidence="4" id="KW-0274">FAD</keyword>
<dbReference type="HOGENOM" id="CLU_017779_3_0_5"/>
<dbReference type="EMBL" id="GL883078">
    <property type="protein sequence ID" value="EGF91380.1"/>
    <property type="molecule type" value="Genomic_DNA"/>
</dbReference>
<dbReference type="SUPFAM" id="SSF55103">
    <property type="entry name" value="FAD-linked oxidases, C-terminal domain"/>
    <property type="match status" value="1"/>
</dbReference>
<dbReference type="FunFam" id="3.30.70.2740:FF:000001">
    <property type="entry name" value="D-lactate dehydrogenase mitochondrial"/>
    <property type="match status" value="1"/>
</dbReference>
<proteinExistence type="inferred from homology"/>
<keyword evidence="5" id="KW-0809">Transit peptide</keyword>
<dbReference type="Gene3D" id="3.30.465.10">
    <property type="match status" value="1"/>
</dbReference>
<dbReference type="InterPro" id="IPR004113">
    <property type="entry name" value="FAD-bd_oxidored_4_C"/>
</dbReference>
<dbReference type="InterPro" id="IPR016171">
    <property type="entry name" value="Vanillyl_alc_oxidase_C-sub2"/>
</dbReference>
<dbReference type="GO" id="GO:0071949">
    <property type="term" value="F:FAD binding"/>
    <property type="evidence" value="ECO:0007669"/>
    <property type="project" value="InterPro"/>
</dbReference>
<dbReference type="InterPro" id="IPR016164">
    <property type="entry name" value="FAD-linked_Oxase-like_C"/>
</dbReference>
<evidence type="ECO:0000256" key="2">
    <source>
        <dbReference type="ARBA" id="ARBA00008000"/>
    </source>
</evidence>
<evidence type="ECO:0000256" key="4">
    <source>
        <dbReference type="ARBA" id="ARBA00022827"/>
    </source>
</evidence>
<dbReference type="InterPro" id="IPR006094">
    <property type="entry name" value="Oxid_FAD_bind_N"/>
</dbReference>
<dbReference type="GO" id="GO:0008720">
    <property type="term" value="F:D-lactate dehydrogenase (NAD+) activity"/>
    <property type="evidence" value="ECO:0007669"/>
    <property type="project" value="TreeGrafter"/>
</dbReference>
<dbReference type="InterPro" id="IPR036318">
    <property type="entry name" value="FAD-bd_PCMH-like_sf"/>
</dbReference>
<evidence type="ECO:0000256" key="3">
    <source>
        <dbReference type="ARBA" id="ARBA00022630"/>
    </source>
</evidence>
<evidence type="ECO:0000313" key="9">
    <source>
        <dbReference type="EMBL" id="EGF91380.1"/>
    </source>
</evidence>
<dbReference type="FunFam" id="1.10.45.10:FF:000001">
    <property type="entry name" value="D-lactate dehydrogenase mitochondrial"/>
    <property type="match status" value="1"/>
</dbReference>
<dbReference type="eggNOG" id="COG0277">
    <property type="taxonomic scope" value="Bacteria"/>
</dbReference>
<gene>
    <name evidence="9" type="ORF">ABI_27960</name>
</gene>
<dbReference type="Pfam" id="PF02913">
    <property type="entry name" value="FAD-oxidase_C"/>
    <property type="match status" value="1"/>
</dbReference>
<organism evidence="9 10">
    <name type="scientific">Asticcacaulis biprosthecium C19</name>
    <dbReference type="NCBI Taxonomy" id="715226"/>
    <lineage>
        <taxon>Bacteria</taxon>
        <taxon>Pseudomonadati</taxon>
        <taxon>Pseudomonadota</taxon>
        <taxon>Alphaproteobacteria</taxon>
        <taxon>Caulobacterales</taxon>
        <taxon>Caulobacteraceae</taxon>
        <taxon>Asticcacaulis</taxon>
    </lineage>
</organism>
<dbReference type="PANTHER" id="PTHR11748">
    <property type="entry name" value="D-LACTATE DEHYDROGENASE"/>
    <property type="match status" value="1"/>
</dbReference>
<evidence type="ECO:0000256" key="6">
    <source>
        <dbReference type="ARBA" id="ARBA00023002"/>
    </source>
</evidence>
<keyword evidence="3" id="KW-0285">Flavoprotein</keyword>
<dbReference type="OrthoDB" id="9811557at2"/>
<comment type="cofactor">
    <cofactor evidence="1">
        <name>FAD</name>
        <dbReference type="ChEBI" id="CHEBI:57692"/>
    </cofactor>
</comment>
<dbReference type="InterPro" id="IPR016166">
    <property type="entry name" value="FAD-bd_PCMH"/>
</dbReference>
<dbReference type="Pfam" id="PF01565">
    <property type="entry name" value="FAD_binding_4"/>
    <property type="match status" value="1"/>
</dbReference>
<dbReference type="SUPFAM" id="SSF56176">
    <property type="entry name" value="FAD-binding/transporter-associated domain-like"/>
    <property type="match status" value="1"/>
</dbReference>
<feature type="domain" description="FAD-binding PCMH-type" evidence="8">
    <location>
        <begin position="48"/>
        <end position="225"/>
    </location>
</feature>
<keyword evidence="10" id="KW-1185">Reference proteome</keyword>
<dbReference type="EC" id="1.1.2.4" evidence="7"/>
<reference evidence="10" key="1">
    <citation type="submission" date="2011-03" db="EMBL/GenBank/DDBJ databases">
        <title>Draft genome sequence of Brevundimonas diminuta.</title>
        <authorList>
            <person name="Brown P.J.B."/>
            <person name="Buechlein A."/>
            <person name="Hemmerich C."/>
            <person name="Brun Y.V."/>
        </authorList>
    </citation>
    <scope>NUCLEOTIDE SEQUENCE [LARGE SCALE GENOMIC DNA]</scope>
    <source>
        <strain evidence="10">C19</strain>
    </source>
</reference>
<evidence type="ECO:0000313" key="10">
    <source>
        <dbReference type="Proteomes" id="UP000006512"/>
    </source>
</evidence>
<evidence type="ECO:0000256" key="7">
    <source>
        <dbReference type="ARBA" id="ARBA00038897"/>
    </source>
</evidence>
<evidence type="ECO:0000259" key="8">
    <source>
        <dbReference type="PROSITE" id="PS51387"/>
    </source>
</evidence>
<comment type="similarity">
    <text evidence="2">Belongs to the FAD-binding oxidoreductase/transferase type 4 family.</text>
</comment>
<dbReference type="PROSITE" id="PS51387">
    <property type="entry name" value="FAD_PCMH"/>
    <property type="match status" value="1"/>
</dbReference>
<dbReference type="RefSeq" id="WP_006273580.1">
    <property type="nucleotide sequence ID" value="NZ_GL883078.1"/>
</dbReference>
<dbReference type="AlphaFoldDB" id="F4QMD9"/>
<protein>
    <recommendedName>
        <fullName evidence="7">D-lactate dehydrogenase (cytochrome)</fullName>
        <ecNumber evidence="7">1.1.2.4</ecNumber>
    </recommendedName>
</protein>
<dbReference type="Gene3D" id="1.10.45.10">
    <property type="entry name" value="Vanillyl-alcohol Oxidase, Chain A, domain 4"/>
    <property type="match status" value="1"/>
</dbReference>
<keyword evidence="6" id="KW-0560">Oxidoreductase</keyword>
<evidence type="ECO:0000256" key="1">
    <source>
        <dbReference type="ARBA" id="ARBA00001974"/>
    </source>
</evidence>
<dbReference type="FunFam" id="3.30.465.10:FF:000016">
    <property type="entry name" value="probable D-lactate dehydrogenase, mitochondrial"/>
    <property type="match status" value="1"/>
</dbReference>
<evidence type="ECO:0000256" key="5">
    <source>
        <dbReference type="ARBA" id="ARBA00022946"/>
    </source>
</evidence>
<dbReference type="Proteomes" id="UP000006512">
    <property type="component" value="Unassembled WGS sequence"/>
</dbReference>
<dbReference type="PANTHER" id="PTHR11748:SF111">
    <property type="entry name" value="D-LACTATE DEHYDROGENASE, MITOCHONDRIAL-RELATED"/>
    <property type="match status" value="1"/>
</dbReference>
<sequence>MDPATLRTPSSGAISQQCHAELHALLGDRLSLSQAIRAQYATGEAFPEAYPPDAVAFPLTTAEVSQIAAICTRYRVPMIASGAGTSLEGHITAPEGGLAINLARMGRILDVSADNMDVLVEAGVTREQLNHDLRHQGLFFPIDPGANASIGGMASTRASGTNAVRYGTMAHNVLGLTVVQPDGTVIKTGGRARKSAAGYDLTHLYIGSEGTLGIITEIRLKLHGLPAAIGAATCAFDTIGGAITAVQQIMLSGIPVARVEFLDEAQVRACNAWSQLGLPDKPHLFLEFHGSDASVAEQAEMAAEIAADNGGEGFQWATAAEDRNRLWKARHNAYFASKSLRPGAVVWSSDVCVPLSHLHEAVTAVHADIAREGLLAPIVGHVGDGNFHVLFCLDPDVPEERARAKTVYQAMIERALACGGTCTGEHGIGLNKREYLIQEHSADAVATMRAIKQTLDPLNLMNPQKIFLPQPQPQP</sequence>
<dbReference type="GO" id="GO:1903457">
    <property type="term" value="P:lactate catabolic process"/>
    <property type="evidence" value="ECO:0007669"/>
    <property type="project" value="TreeGrafter"/>
</dbReference>
<dbReference type="STRING" id="715226.ABI_27960"/>
<dbReference type="GO" id="GO:0004458">
    <property type="term" value="F:D-lactate dehydrogenase (cytochrome) activity"/>
    <property type="evidence" value="ECO:0007669"/>
    <property type="project" value="UniProtKB-EC"/>
</dbReference>